<protein>
    <recommendedName>
        <fullName evidence="8">Abasic site processing protein</fullName>
        <ecNumber evidence="8">3.4.-.-</ecNumber>
    </recommendedName>
</protein>
<evidence type="ECO:0000313" key="10">
    <source>
        <dbReference type="Proteomes" id="UP001218579"/>
    </source>
</evidence>
<evidence type="ECO:0000256" key="4">
    <source>
        <dbReference type="ARBA" id="ARBA00022801"/>
    </source>
</evidence>
<keyword evidence="4 8" id="KW-0378">Hydrolase</keyword>
<dbReference type="Pfam" id="PF02586">
    <property type="entry name" value="SRAP"/>
    <property type="match status" value="1"/>
</dbReference>
<dbReference type="Gene3D" id="3.90.1680.20">
    <property type="match status" value="2"/>
</dbReference>
<keyword evidence="5" id="KW-0190">Covalent protein-DNA linkage</keyword>
<evidence type="ECO:0000313" key="9">
    <source>
        <dbReference type="EMBL" id="MDC7675561.1"/>
    </source>
</evidence>
<gene>
    <name evidence="9" type="ORF">PQU98_05445</name>
</gene>
<sequence>MCNLYAMTSNQKAIMALTKAMQSQIGNLPVFEAIFANGFGPIVRNTVRGRELAMARWGMPSPAFALQGKNYDRGITNVRTTTSPHWRKWLGVEHRCLVPFTSFCEPNQADGSKVNTWFAFDDSRPLAFFAGIWVPAWSSVRKVTDGPTTDDLYAFLTTEPNAEVGAVHSKAMPVILTRDDDIEAWMTQPVADALTLQRPLPDAALKIVLTGPKKDDPDAVLMTEALPPQIELF</sequence>
<keyword evidence="3" id="KW-0227">DNA damage</keyword>
<dbReference type="InterPro" id="IPR003738">
    <property type="entry name" value="SRAP"/>
</dbReference>
<dbReference type="PANTHER" id="PTHR13604">
    <property type="entry name" value="DC12-RELATED"/>
    <property type="match status" value="1"/>
</dbReference>
<evidence type="ECO:0000256" key="7">
    <source>
        <dbReference type="ARBA" id="ARBA00023239"/>
    </source>
</evidence>
<dbReference type="EC" id="3.4.-.-" evidence="8"/>
<dbReference type="RefSeq" id="WP_272743879.1">
    <property type="nucleotide sequence ID" value="NZ_JAQQKV010000001.1"/>
</dbReference>
<comment type="caution">
    <text evidence="9">The sequence shown here is derived from an EMBL/GenBank/DDBJ whole genome shotgun (WGS) entry which is preliminary data.</text>
</comment>
<proteinExistence type="inferred from homology"/>
<accession>A0ABT5HH35</accession>
<organism evidence="9 10">
    <name type="scientific">Asticcacaulis machinosus</name>
    <dbReference type="NCBI Taxonomy" id="2984211"/>
    <lineage>
        <taxon>Bacteria</taxon>
        <taxon>Pseudomonadati</taxon>
        <taxon>Pseudomonadota</taxon>
        <taxon>Alphaproteobacteria</taxon>
        <taxon>Caulobacterales</taxon>
        <taxon>Caulobacteraceae</taxon>
        <taxon>Asticcacaulis</taxon>
    </lineage>
</organism>
<dbReference type="EMBL" id="JAQQKV010000001">
    <property type="protein sequence ID" value="MDC7675561.1"/>
    <property type="molecule type" value="Genomic_DNA"/>
</dbReference>
<evidence type="ECO:0000256" key="1">
    <source>
        <dbReference type="ARBA" id="ARBA00008136"/>
    </source>
</evidence>
<keyword evidence="6" id="KW-0238">DNA-binding</keyword>
<dbReference type="Proteomes" id="UP001218579">
    <property type="component" value="Unassembled WGS sequence"/>
</dbReference>
<evidence type="ECO:0000256" key="2">
    <source>
        <dbReference type="ARBA" id="ARBA00022670"/>
    </source>
</evidence>
<reference evidence="9 10" key="1">
    <citation type="submission" date="2023-01" db="EMBL/GenBank/DDBJ databases">
        <title>Novel species of the genus Asticcacaulis isolated from rivers.</title>
        <authorList>
            <person name="Lu H."/>
        </authorList>
    </citation>
    <scope>NUCLEOTIDE SEQUENCE [LARGE SCALE GENOMIC DNA]</scope>
    <source>
        <strain evidence="9 10">LKC15W</strain>
    </source>
</reference>
<evidence type="ECO:0000256" key="3">
    <source>
        <dbReference type="ARBA" id="ARBA00022763"/>
    </source>
</evidence>
<evidence type="ECO:0000256" key="6">
    <source>
        <dbReference type="ARBA" id="ARBA00023125"/>
    </source>
</evidence>
<keyword evidence="7" id="KW-0456">Lyase</keyword>
<evidence type="ECO:0000256" key="8">
    <source>
        <dbReference type="RuleBase" id="RU364100"/>
    </source>
</evidence>
<dbReference type="PANTHER" id="PTHR13604:SF0">
    <property type="entry name" value="ABASIC SITE PROCESSING PROTEIN HMCES"/>
    <property type="match status" value="1"/>
</dbReference>
<dbReference type="SUPFAM" id="SSF143081">
    <property type="entry name" value="BB1717-like"/>
    <property type="match status" value="1"/>
</dbReference>
<comment type="similarity">
    <text evidence="1 8">Belongs to the SOS response-associated peptidase family.</text>
</comment>
<keyword evidence="2 8" id="KW-0645">Protease</keyword>
<evidence type="ECO:0000256" key="5">
    <source>
        <dbReference type="ARBA" id="ARBA00023124"/>
    </source>
</evidence>
<keyword evidence="10" id="KW-1185">Reference proteome</keyword>
<name>A0ABT5HH35_9CAUL</name>
<dbReference type="InterPro" id="IPR036590">
    <property type="entry name" value="SRAP-like"/>
</dbReference>